<protein>
    <submittedName>
        <fullName evidence="2">Uncharacterized protein</fullName>
    </submittedName>
</protein>
<name>A0AC34QDD1_9BILA</name>
<sequence>MKFILFLIFLVPIFANERIELAIIHNCTCSNPEKSCIRLVKFVTPQFCGYHDYVDPPIFQGILGPSDGGMIMLSTTLLSSLALAMNLVLFGCLIKKKFAQKQETSEELTNFAFAKL</sequence>
<proteinExistence type="predicted"/>
<dbReference type="Proteomes" id="UP000887576">
    <property type="component" value="Unplaced"/>
</dbReference>
<organism evidence="1 2">
    <name type="scientific">Panagrolaimus sp. JU765</name>
    <dbReference type="NCBI Taxonomy" id="591449"/>
    <lineage>
        <taxon>Eukaryota</taxon>
        <taxon>Metazoa</taxon>
        <taxon>Ecdysozoa</taxon>
        <taxon>Nematoda</taxon>
        <taxon>Chromadorea</taxon>
        <taxon>Rhabditida</taxon>
        <taxon>Tylenchina</taxon>
        <taxon>Panagrolaimomorpha</taxon>
        <taxon>Panagrolaimoidea</taxon>
        <taxon>Panagrolaimidae</taxon>
        <taxon>Panagrolaimus</taxon>
    </lineage>
</organism>
<reference evidence="2" key="1">
    <citation type="submission" date="2022-11" db="UniProtKB">
        <authorList>
            <consortium name="WormBaseParasite"/>
        </authorList>
    </citation>
    <scope>IDENTIFICATION</scope>
</reference>
<evidence type="ECO:0000313" key="1">
    <source>
        <dbReference type="Proteomes" id="UP000887576"/>
    </source>
</evidence>
<accession>A0AC34QDD1</accession>
<evidence type="ECO:0000313" key="2">
    <source>
        <dbReference type="WBParaSite" id="JU765_v2.g15249.t1"/>
    </source>
</evidence>
<dbReference type="WBParaSite" id="JU765_v2.g15249.t1">
    <property type="protein sequence ID" value="JU765_v2.g15249.t1"/>
    <property type="gene ID" value="JU765_v2.g15249"/>
</dbReference>